<dbReference type="PANTHER" id="PTHR43496">
    <property type="entry name" value="PROTEIN LPLB"/>
    <property type="match status" value="1"/>
</dbReference>
<comment type="similarity">
    <text evidence="6">Belongs to the binding-protein-dependent transport system permease family.</text>
</comment>
<proteinExistence type="inferred from homology"/>
<protein>
    <submittedName>
        <fullName evidence="8">ABC transporter permease subunit</fullName>
    </submittedName>
</protein>
<evidence type="ECO:0000259" key="7">
    <source>
        <dbReference type="PROSITE" id="PS50928"/>
    </source>
</evidence>
<keyword evidence="2 6" id="KW-0813">Transport</keyword>
<evidence type="ECO:0000256" key="1">
    <source>
        <dbReference type="ARBA" id="ARBA00004141"/>
    </source>
</evidence>
<comment type="caution">
    <text evidence="8">The sequence shown here is derived from an EMBL/GenBank/DDBJ whole genome shotgun (WGS) entry which is preliminary data.</text>
</comment>
<evidence type="ECO:0000313" key="8">
    <source>
        <dbReference type="EMBL" id="MDY0393816.1"/>
    </source>
</evidence>
<evidence type="ECO:0000256" key="6">
    <source>
        <dbReference type="RuleBase" id="RU363032"/>
    </source>
</evidence>
<dbReference type="InterPro" id="IPR000515">
    <property type="entry name" value="MetI-like"/>
</dbReference>
<dbReference type="CDD" id="cd06261">
    <property type="entry name" value="TM_PBP2"/>
    <property type="match status" value="1"/>
</dbReference>
<evidence type="ECO:0000256" key="5">
    <source>
        <dbReference type="ARBA" id="ARBA00023136"/>
    </source>
</evidence>
<keyword evidence="4 6" id="KW-1133">Transmembrane helix</keyword>
<feature type="transmembrane region" description="Helical" evidence="6">
    <location>
        <begin position="176"/>
        <end position="198"/>
    </location>
</feature>
<accession>A0ABU5C3D1</accession>
<dbReference type="PROSITE" id="PS50928">
    <property type="entry name" value="ABC_TM1"/>
    <property type="match status" value="1"/>
</dbReference>
<evidence type="ECO:0000256" key="3">
    <source>
        <dbReference type="ARBA" id="ARBA00022692"/>
    </source>
</evidence>
<name>A0ABU5C3D1_9BACI</name>
<dbReference type="Gene3D" id="1.10.3720.10">
    <property type="entry name" value="MetI-like"/>
    <property type="match status" value="1"/>
</dbReference>
<evidence type="ECO:0000256" key="4">
    <source>
        <dbReference type="ARBA" id="ARBA00022989"/>
    </source>
</evidence>
<comment type="subcellular location">
    <subcellularLocation>
        <location evidence="6">Cell membrane</location>
        <topology evidence="6">Multi-pass membrane protein</topology>
    </subcellularLocation>
    <subcellularLocation>
        <location evidence="1">Membrane</location>
        <topology evidence="1">Multi-pass membrane protein</topology>
    </subcellularLocation>
</comment>
<gene>
    <name evidence="8" type="ORF">RWE15_04290</name>
</gene>
<dbReference type="Proteomes" id="UP001281447">
    <property type="component" value="Unassembled WGS sequence"/>
</dbReference>
<dbReference type="PANTHER" id="PTHR43496:SF1">
    <property type="entry name" value="POLYGALACTURONAN_RHAMNOGALACTURONAN TRANSPORT SYSTEM PERMEASE PROTEIN YTEP"/>
    <property type="match status" value="1"/>
</dbReference>
<dbReference type="SUPFAM" id="SSF161098">
    <property type="entry name" value="MetI-like"/>
    <property type="match status" value="1"/>
</dbReference>
<feature type="domain" description="ABC transmembrane type-1" evidence="7">
    <location>
        <begin position="52"/>
        <end position="252"/>
    </location>
</feature>
<keyword evidence="3 6" id="KW-0812">Transmembrane</keyword>
<dbReference type="InterPro" id="IPR035906">
    <property type="entry name" value="MetI-like_sf"/>
</dbReference>
<evidence type="ECO:0000313" key="9">
    <source>
        <dbReference type="Proteomes" id="UP001281447"/>
    </source>
</evidence>
<keyword evidence="5 6" id="KW-0472">Membrane</keyword>
<feature type="transmembrane region" description="Helical" evidence="6">
    <location>
        <begin position="90"/>
        <end position="112"/>
    </location>
</feature>
<reference evidence="8 9" key="1">
    <citation type="submission" date="2023-10" db="EMBL/GenBank/DDBJ databases">
        <title>Virgibacillus halophilus 5B73C genome.</title>
        <authorList>
            <person name="Miliotis G."/>
            <person name="Sengupta P."/>
            <person name="Hameed A."/>
            <person name="Chuvochina M."/>
            <person name="Mcdonagh F."/>
            <person name="Simpson A.C."/>
            <person name="Singh N.K."/>
            <person name="Rekha P.D."/>
            <person name="Raman K."/>
            <person name="Hugenholtz P."/>
            <person name="Venkateswaran K."/>
        </authorList>
    </citation>
    <scope>NUCLEOTIDE SEQUENCE [LARGE SCALE GENOMIC DNA]</scope>
    <source>
        <strain evidence="8 9">5B73C</strain>
    </source>
</reference>
<organism evidence="8 9">
    <name type="scientific">Tigheibacillus halophilus</name>
    <dbReference type="NCBI Taxonomy" id="361280"/>
    <lineage>
        <taxon>Bacteria</taxon>
        <taxon>Bacillati</taxon>
        <taxon>Bacillota</taxon>
        <taxon>Bacilli</taxon>
        <taxon>Bacillales</taxon>
        <taxon>Bacillaceae</taxon>
        <taxon>Tigheibacillus</taxon>
    </lineage>
</organism>
<evidence type="ECO:0000256" key="2">
    <source>
        <dbReference type="ARBA" id="ARBA00022448"/>
    </source>
</evidence>
<feature type="transmembrane region" description="Helical" evidence="6">
    <location>
        <begin position="132"/>
        <end position="155"/>
    </location>
</feature>
<dbReference type="EMBL" id="JAWDIP010000003">
    <property type="protein sequence ID" value="MDY0393816.1"/>
    <property type="molecule type" value="Genomic_DNA"/>
</dbReference>
<sequence length="275" mass="30881">MFLLIILVLLSLLIFSVYPIYSIFKKIFVSENGLDFQAIQKLFDKPRIYQTVWNSMKLGILSAVISTLIGFVFAYSVARTRMVGRKFFNFIAIFPVVSPPFILALSMILLFGSSGLISRGIFGMHSTDVYGFRSLLIIQTMSFSPIAYLNLKGVLESMDASLEESAFNLGASRWKVFYTITLPLAIPGIFSSLLLTFIKSLEDFGNPMIIGGNFSTLATEAYMTITGRNDLRTGSLLAVSMLLPVLTAYLIQRFWVNKKIIYYCNRESLARVSDH</sequence>
<dbReference type="Pfam" id="PF00528">
    <property type="entry name" value="BPD_transp_1"/>
    <property type="match status" value="1"/>
</dbReference>
<feature type="transmembrane region" description="Helical" evidence="6">
    <location>
        <begin position="233"/>
        <end position="251"/>
    </location>
</feature>
<keyword evidence="9" id="KW-1185">Reference proteome</keyword>
<feature type="transmembrane region" description="Helical" evidence="6">
    <location>
        <begin position="58"/>
        <end position="78"/>
    </location>
</feature>